<accession>A0A4P7GP11</accession>
<dbReference type="SUPFAM" id="SSF50891">
    <property type="entry name" value="Cyclophilin-like"/>
    <property type="match status" value="1"/>
</dbReference>
<dbReference type="PANTHER" id="PTHR43309:SF3">
    <property type="entry name" value="5-OXOPROLINASE SUBUNIT C"/>
    <property type="match status" value="1"/>
</dbReference>
<dbReference type="KEGG" id="noy:EXE57_16430"/>
<dbReference type="InterPro" id="IPR029000">
    <property type="entry name" value="Cyclophilin-like_dom_sf"/>
</dbReference>
<dbReference type="AlphaFoldDB" id="A0A4P7GP11"/>
<dbReference type="OrthoDB" id="9768696at2"/>
<evidence type="ECO:0000313" key="5">
    <source>
        <dbReference type="EMBL" id="QBR93684.1"/>
    </source>
</evidence>
<dbReference type="RefSeq" id="WP_135079348.1">
    <property type="nucleotide sequence ID" value="NZ_CP038267.1"/>
</dbReference>
<dbReference type="Pfam" id="PF02626">
    <property type="entry name" value="CT_A_B"/>
    <property type="match status" value="1"/>
</dbReference>
<dbReference type="SMART" id="SM00797">
    <property type="entry name" value="AHS2"/>
    <property type="match status" value="1"/>
</dbReference>
<evidence type="ECO:0000256" key="2">
    <source>
        <dbReference type="ARBA" id="ARBA00022801"/>
    </source>
</evidence>
<evidence type="ECO:0000259" key="4">
    <source>
        <dbReference type="SMART" id="SM00797"/>
    </source>
</evidence>
<dbReference type="InterPro" id="IPR052708">
    <property type="entry name" value="PxpC"/>
</dbReference>
<keyword evidence="1" id="KW-0547">Nucleotide-binding</keyword>
<gene>
    <name evidence="5" type="ORF">EXE57_16430</name>
</gene>
<dbReference type="GO" id="GO:0016787">
    <property type="term" value="F:hydrolase activity"/>
    <property type="evidence" value="ECO:0007669"/>
    <property type="project" value="UniProtKB-KW"/>
</dbReference>
<dbReference type="GO" id="GO:0005524">
    <property type="term" value="F:ATP binding"/>
    <property type="evidence" value="ECO:0007669"/>
    <property type="project" value="UniProtKB-KW"/>
</dbReference>
<keyword evidence="3" id="KW-0067">ATP-binding</keyword>
<dbReference type="InterPro" id="IPR003778">
    <property type="entry name" value="CT_A_B"/>
</dbReference>
<keyword evidence="6" id="KW-1185">Reference proteome</keyword>
<name>A0A4P7GP11_9ACTN</name>
<dbReference type="EMBL" id="CP038267">
    <property type="protein sequence ID" value="QBR93684.1"/>
    <property type="molecule type" value="Genomic_DNA"/>
</dbReference>
<reference evidence="5 6" key="1">
    <citation type="submission" date="2019-03" db="EMBL/GenBank/DDBJ databases">
        <title>Three New Species of Nocardioides, Nocardioides euryhalodurans sp. nov., Nocardioides seonyuensis sp. nov. and Nocardioides eburneoflavus sp. nov., Iolated from Soil.</title>
        <authorList>
            <person name="Roh S.G."/>
            <person name="Lee C."/>
            <person name="Kim M.-K."/>
            <person name="Kim S.B."/>
        </authorList>
    </citation>
    <scope>NUCLEOTIDE SEQUENCE [LARGE SCALE GENOMIC DNA]</scope>
    <source>
        <strain evidence="5 6">MMS17-SY117</strain>
    </source>
</reference>
<feature type="domain" description="Carboxyltransferase" evidence="4">
    <location>
        <begin position="31"/>
        <end position="307"/>
    </location>
</feature>
<proteinExistence type="predicted"/>
<evidence type="ECO:0000256" key="3">
    <source>
        <dbReference type="ARBA" id="ARBA00022840"/>
    </source>
</evidence>
<evidence type="ECO:0000256" key="1">
    <source>
        <dbReference type="ARBA" id="ARBA00022741"/>
    </source>
</evidence>
<dbReference type="Gene3D" id="2.40.100.10">
    <property type="entry name" value="Cyclophilin-like"/>
    <property type="match status" value="1"/>
</dbReference>
<organism evidence="5 6">
    <name type="scientific">Nocardioides euryhalodurans</name>
    <dbReference type="NCBI Taxonomy" id="2518370"/>
    <lineage>
        <taxon>Bacteria</taxon>
        <taxon>Bacillati</taxon>
        <taxon>Actinomycetota</taxon>
        <taxon>Actinomycetes</taxon>
        <taxon>Propionibacteriales</taxon>
        <taxon>Nocardioidaceae</taxon>
        <taxon>Nocardioides</taxon>
    </lineage>
</organism>
<keyword evidence="2 5" id="KW-0378">Hydrolase</keyword>
<protein>
    <submittedName>
        <fullName evidence="5">Allophanate hydrolase</fullName>
    </submittedName>
</protein>
<dbReference type="PANTHER" id="PTHR43309">
    <property type="entry name" value="5-OXOPROLINASE SUBUNIT C"/>
    <property type="match status" value="1"/>
</dbReference>
<evidence type="ECO:0000313" key="6">
    <source>
        <dbReference type="Proteomes" id="UP000294894"/>
    </source>
</evidence>
<dbReference type="Proteomes" id="UP000294894">
    <property type="component" value="Chromosome"/>
</dbReference>
<sequence>MTTPRNGSTTLTVGQPGITWVQDLGRPGLARLGISDNGAGDRYAAAVAAALVGNDPGTPVLEVIATQLSFTVDRPTLVAVTGAASAVQVGPATQPAWQTLVVPAGATVTVPAPLRGLRSYVGLRGTLVAETTLGSVAPDPLLGVGTRLAAGDRLELRTTFTGLDHPHTRIPVFRFPVDRPAAGDLHLVDVTPGPEATEFPADALAGPWEVAPESDHVGLRLAGEAPRRSHEAEILSRGVPVGAVEIPPSGGLLALLRGRLVTAGYPVAGVATTVAVDRLAQAGPGDTIRFRLCSVADGVAQARRQAASVARLAGSVRAGLAAAGVTPA</sequence>